<dbReference type="GO" id="GO:0071555">
    <property type="term" value="P:cell wall organization"/>
    <property type="evidence" value="ECO:0007669"/>
    <property type="project" value="UniProtKB-KW"/>
</dbReference>
<keyword evidence="7 10" id="KW-0472">Membrane</keyword>
<evidence type="ECO:0000256" key="7">
    <source>
        <dbReference type="ARBA" id="ARBA00023136"/>
    </source>
</evidence>
<evidence type="ECO:0000313" key="14">
    <source>
        <dbReference type="Proteomes" id="UP000292583"/>
    </source>
</evidence>
<comment type="pathway">
    <text evidence="10">Cell wall biogenesis; peptidoglycan biosynthesis.</text>
</comment>
<keyword evidence="6 10" id="KW-0573">Peptidoglycan synthesis</keyword>
<evidence type="ECO:0000256" key="10">
    <source>
        <dbReference type="HAMAP-Rule" id="MF_00033"/>
    </source>
</evidence>
<keyword evidence="5 10" id="KW-0133">Cell shape</keyword>
<evidence type="ECO:0000256" key="2">
    <source>
        <dbReference type="ARBA" id="ARBA00022618"/>
    </source>
</evidence>
<dbReference type="OrthoDB" id="9808936at2"/>
<comment type="subcellular location">
    <subcellularLocation>
        <location evidence="10">Cell membrane</location>
        <topology evidence="10">Peripheral membrane protein</topology>
        <orientation evidence="10">Cytoplasmic side</orientation>
    </subcellularLocation>
</comment>
<dbReference type="SUPFAM" id="SSF53756">
    <property type="entry name" value="UDP-Glycosyltransferase/glycogen phosphorylase"/>
    <property type="match status" value="1"/>
</dbReference>
<feature type="domain" description="Glycosyltransferase family 28 N-terminal" evidence="11">
    <location>
        <begin position="2"/>
        <end position="139"/>
    </location>
</feature>
<organism evidence="13 14">
    <name type="scientific">Campylobacter novaezeelandiae</name>
    <dbReference type="NCBI Taxonomy" id="2267891"/>
    <lineage>
        <taxon>Bacteria</taxon>
        <taxon>Pseudomonadati</taxon>
        <taxon>Campylobacterota</taxon>
        <taxon>Epsilonproteobacteria</taxon>
        <taxon>Campylobacterales</taxon>
        <taxon>Campylobacteraceae</taxon>
        <taxon>Campylobacter</taxon>
    </lineage>
</organism>
<evidence type="ECO:0000259" key="12">
    <source>
        <dbReference type="Pfam" id="PF04101"/>
    </source>
</evidence>
<evidence type="ECO:0000259" key="11">
    <source>
        <dbReference type="Pfam" id="PF03033"/>
    </source>
</evidence>
<gene>
    <name evidence="10 13" type="primary">murG</name>
    <name evidence="13" type="ORF">DU473_00355</name>
</gene>
<keyword evidence="14" id="KW-1185">Reference proteome</keyword>
<dbReference type="CDD" id="cd03785">
    <property type="entry name" value="GT28_MurG"/>
    <property type="match status" value="1"/>
</dbReference>
<protein>
    <recommendedName>
        <fullName evidence="10">UDP-N-acetylglucosamine--N-acetylmuramyl-(pentapeptide) pyrophosphoryl-undecaprenol N-acetylglucosamine transferase</fullName>
        <ecNumber evidence="10">2.4.1.227</ecNumber>
    </recommendedName>
    <alternativeName>
        <fullName evidence="10">Undecaprenyl-PP-MurNAc-pentapeptide-UDPGlcNAc GlcNAc transferase</fullName>
    </alternativeName>
</protein>
<evidence type="ECO:0000256" key="3">
    <source>
        <dbReference type="ARBA" id="ARBA00022676"/>
    </source>
</evidence>
<dbReference type="GO" id="GO:0005886">
    <property type="term" value="C:plasma membrane"/>
    <property type="evidence" value="ECO:0007669"/>
    <property type="project" value="UniProtKB-SubCell"/>
</dbReference>
<proteinExistence type="inferred from homology"/>
<evidence type="ECO:0000313" key="13">
    <source>
        <dbReference type="EMBL" id="TBR82325.1"/>
    </source>
</evidence>
<feature type="domain" description="Glycosyl transferase family 28 C-terminal" evidence="12">
    <location>
        <begin position="169"/>
        <end position="313"/>
    </location>
</feature>
<keyword evidence="3 10" id="KW-0328">Glycosyltransferase</keyword>
<feature type="binding site" evidence="10">
    <location>
        <position position="176"/>
    </location>
    <ligand>
        <name>UDP-N-acetyl-alpha-D-glucosamine</name>
        <dbReference type="ChEBI" id="CHEBI:57705"/>
    </ligand>
</feature>
<evidence type="ECO:0000256" key="5">
    <source>
        <dbReference type="ARBA" id="ARBA00022960"/>
    </source>
</evidence>
<sequence>MIAITGGGTGGHLNIAKCLLQSAKKQNIECIYIGSTHGQDKLWFENELDFKAKYFLDSKGVVNQKKMAKFKSLFKILQLSTKCREIFKEHQIKAVFSVGGYSSAPASFGAIINHIPLFIHEQNSKKGALNSLLKPFSKAFFSSFEPIFCSYPIDEKFFQTARIRKELKTIIFLGGSQGASFINSLALNLAIKLNEKGIKIIHQCGKNELELCKKKYEQLDIKVDLFAFDNNISAKIEKADLAISRSGASTLFELCASTIPAIFIPYPYAAKDHQFFNAKFLKDQNLCEIFLQSDLDEEKLLQAILNLNLEKISTNLTDKIKPNGADELILYVKNTINL</sequence>
<dbReference type="UniPathway" id="UPA00219"/>
<accession>A0A4Q9JW51</accession>
<keyword evidence="1 10" id="KW-1003">Cell membrane</keyword>
<evidence type="ECO:0000256" key="9">
    <source>
        <dbReference type="ARBA" id="ARBA00023316"/>
    </source>
</evidence>
<keyword evidence="9 10" id="KW-0961">Cell wall biogenesis/degradation</keyword>
<dbReference type="Pfam" id="PF03033">
    <property type="entry name" value="Glyco_transf_28"/>
    <property type="match status" value="1"/>
</dbReference>
<feature type="binding site" evidence="10">
    <location>
        <position position="274"/>
    </location>
    <ligand>
        <name>UDP-N-acetyl-alpha-D-glucosamine</name>
        <dbReference type="ChEBI" id="CHEBI:57705"/>
    </ligand>
</feature>
<feature type="binding site" evidence="10">
    <location>
        <begin position="9"/>
        <end position="11"/>
    </location>
    <ligand>
        <name>UDP-N-acetyl-alpha-D-glucosamine</name>
        <dbReference type="ChEBI" id="CHEBI:57705"/>
    </ligand>
</feature>
<dbReference type="PANTHER" id="PTHR21015">
    <property type="entry name" value="UDP-N-ACETYLGLUCOSAMINE--N-ACETYLMURAMYL-(PENTAPEPTIDE) PYROPHOSPHORYL-UNDECAPRENOL N-ACETYLGLUCOSAMINE TRANSFERASE 1"/>
    <property type="match status" value="1"/>
</dbReference>
<keyword evidence="4 10" id="KW-0808">Transferase</keyword>
<dbReference type="EC" id="2.4.1.227" evidence="10"/>
<evidence type="ECO:0000256" key="6">
    <source>
        <dbReference type="ARBA" id="ARBA00022984"/>
    </source>
</evidence>
<comment type="similarity">
    <text evidence="10">Belongs to the glycosyltransferase 28 family. MurG subfamily.</text>
</comment>
<evidence type="ECO:0000256" key="4">
    <source>
        <dbReference type="ARBA" id="ARBA00022679"/>
    </source>
</evidence>
<dbReference type="PANTHER" id="PTHR21015:SF22">
    <property type="entry name" value="GLYCOSYLTRANSFERASE"/>
    <property type="match status" value="1"/>
</dbReference>
<dbReference type="GO" id="GO:0050511">
    <property type="term" value="F:undecaprenyldiphospho-muramoylpentapeptide beta-N-acetylglucosaminyltransferase activity"/>
    <property type="evidence" value="ECO:0007669"/>
    <property type="project" value="UniProtKB-UniRule"/>
</dbReference>
<dbReference type="InterPro" id="IPR007235">
    <property type="entry name" value="Glyco_trans_28_C"/>
</dbReference>
<name>A0A4Q9JW51_9BACT</name>
<dbReference type="HAMAP" id="MF_00033">
    <property type="entry name" value="MurG"/>
    <property type="match status" value="1"/>
</dbReference>
<dbReference type="GO" id="GO:0008360">
    <property type="term" value="P:regulation of cell shape"/>
    <property type="evidence" value="ECO:0007669"/>
    <property type="project" value="UniProtKB-KW"/>
</dbReference>
<dbReference type="Pfam" id="PF04101">
    <property type="entry name" value="Glyco_tran_28_C"/>
    <property type="match status" value="1"/>
</dbReference>
<comment type="caution">
    <text evidence="13">The sequence shown here is derived from an EMBL/GenBank/DDBJ whole genome shotgun (WGS) entry which is preliminary data.</text>
</comment>
<dbReference type="AlphaFoldDB" id="A0A4Q9JW51"/>
<evidence type="ECO:0000256" key="8">
    <source>
        <dbReference type="ARBA" id="ARBA00023306"/>
    </source>
</evidence>
<dbReference type="GO" id="GO:0005975">
    <property type="term" value="P:carbohydrate metabolic process"/>
    <property type="evidence" value="ECO:0007669"/>
    <property type="project" value="InterPro"/>
</dbReference>
<dbReference type="Proteomes" id="UP000292583">
    <property type="component" value="Unassembled WGS sequence"/>
</dbReference>
<dbReference type="InterPro" id="IPR006009">
    <property type="entry name" value="GlcNAc_MurG"/>
</dbReference>
<comment type="caution">
    <text evidence="10">Lacks conserved residue(s) required for the propagation of feature annotation.</text>
</comment>
<dbReference type="GO" id="GO:0051301">
    <property type="term" value="P:cell division"/>
    <property type="evidence" value="ECO:0007669"/>
    <property type="project" value="UniProtKB-KW"/>
</dbReference>
<comment type="function">
    <text evidence="10">Cell wall formation. Catalyzes the transfer of a GlcNAc subunit on undecaprenyl-pyrophosphoryl-MurNAc-pentapeptide (lipid intermediate I) to form undecaprenyl-pyrophosphoryl-MurNAc-(pentapeptide)GlcNAc (lipid intermediate II).</text>
</comment>
<dbReference type="GO" id="GO:0009252">
    <property type="term" value="P:peptidoglycan biosynthetic process"/>
    <property type="evidence" value="ECO:0007669"/>
    <property type="project" value="UniProtKB-UniRule"/>
</dbReference>
<dbReference type="EMBL" id="QPGR01000001">
    <property type="protein sequence ID" value="TBR82325.1"/>
    <property type="molecule type" value="Genomic_DNA"/>
</dbReference>
<dbReference type="GO" id="GO:0051991">
    <property type="term" value="F:UDP-N-acetyl-D-glucosamine:N-acetylmuramoyl-L-alanyl-D-glutamyl-meso-2,6-diaminopimelyl-D-alanyl-D-alanine-diphosphoundecaprenol 4-beta-N-acetylglucosaminlytransferase activity"/>
    <property type="evidence" value="ECO:0007669"/>
    <property type="project" value="RHEA"/>
</dbReference>
<keyword evidence="8 10" id="KW-0131">Cell cycle</keyword>
<feature type="binding site" evidence="10">
    <location>
        <position position="123"/>
    </location>
    <ligand>
        <name>UDP-N-acetyl-alpha-D-glucosamine</name>
        <dbReference type="ChEBI" id="CHEBI:57705"/>
    </ligand>
</feature>
<keyword evidence="2 10" id="KW-0132">Cell division</keyword>
<evidence type="ECO:0000256" key="1">
    <source>
        <dbReference type="ARBA" id="ARBA00022475"/>
    </source>
</evidence>
<dbReference type="InterPro" id="IPR004276">
    <property type="entry name" value="GlycoTrans_28_N"/>
</dbReference>
<comment type="catalytic activity">
    <reaction evidence="10">
        <text>di-trans,octa-cis-undecaprenyl diphospho-N-acetyl-alpha-D-muramoyl-L-alanyl-D-glutamyl-meso-2,6-diaminopimeloyl-D-alanyl-D-alanine + UDP-N-acetyl-alpha-D-glucosamine = di-trans,octa-cis-undecaprenyl diphospho-[N-acetyl-alpha-D-glucosaminyl-(1-&gt;4)]-N-acetyl-alpha-D-muramoyl-L-alanyl-D-glutamyl-meso-2,6-diaminopimeloyl-D-alanyl-D-alanine + UDP + H(+)</text>
        <dbReference type="Rhea" id="RHEA:31227"/>
        <dbReference type="ChEBI" id="CHEBI:15378"/>
        <dbReference type="ChEBI" id="CHEBI:57705"/>
        <dbReference type="ChEBI" id="CHEBI:58223"/>
        <dbReference type="ChEBI" id="CHEBI:61387"/>
        <dbReference type="ChEBI" id="CHEBI:61388"/>
        <dbReference type="EC" id="2.4.1.227"/>
    </reaction>
</comment>
<dbReference type="Gene3D" id="3.40.50.2000">
    <property type="entry name" value="Glycogen Phosphorylase B"/>
    <property type="match status" value="2"/>
</dbReference>
<reference evidence="13 14" key="1">
    <citation type="submission" date="2018-07" db="EMBL/GenBank/DDBJ databases">
        <title>Campylobacter zealandensis sp. nov., isolated from birds and water in New Zealand.</title>
        <authorList>
            <person name="Wilkinson D.A."/>
            <person name="Biggs P.J."/>
            <person name="French N.P."/>
            <person name="Midwinter A.C."/>
        </authorList>
    </citation>
    <scope>NUCLEOTIDE SEQUENCE [LARGE SCALE GENOMIC DNA]</scope>
    <source>
        <strain evidence="13 14">B423b</strain>
    </source>
</reference>
<dbReference type="NCBIfam" id="TIGR01133">
    <property type="entry name" value="murG"/>
    <property type="match status" value="1"/>
</dbReference>